<evidence type="ECO:0000313" key="3">
    <source>
        <dbReference type="Proteomes" id="UP000317421"/>
    </source>
</evidence>
<dbReference type="EMBL" id="SJPR01000001">
    <property type="protein sequence ID" value="TWT99678.1"/>
    <property type="molecule type" value="Genomic_DNA"/>
</dbReference>
<name>A0A5C6AKA2_9BACT</name>
<dbReference type="AlphaFoldDB" id="A0A5C6AKA2"/>
<keyword evidence="3" id="KW-1185">Reference proteome</keyword>
<organism evidence="2 3">
    <name type="scientific">Botrimarina colliarenosi</name>
    <dbReference type="NCBI Taxonomy" id="2528001"/>
    <lineage>
        <taxon>Bacteria</taxon>
        <taxon>Pseudomonadati</taxon>
        <taxon>Planctomycetota</taxon>
        <taxon>Planctomycetia</taxon>
        <taxon>Pirellulales</taxon>
        <taxon>Lacipirellulaceae</taxon>
        <taxon>Botrimarina</taxon>
    </lineage>
</organism>
<evidence type="ECO:0000256" key="1">
    <source>
        <dbReference type="SAM" id="SignalP"/>
    </source>
</evidence>
<evidence type="ECO:0008006" key="4">
    <source>
        <dbReference type="Google" id="ProtNLM"/>
    </source>
</evidence>
<sequence length="90" mass="9592" precursor="true">MSCLRPLACLGLSALLTLAAGCGPNVRKPSLFDPGNAATQQYNAIYHDPYPMPDVAPEIVGGRPREYAQPVPEAARARGLHPMQTVAPPR</sequence>
<evidence type="ECO:0000313" key="2">
    <source>
        <dbReference type="EMBL" id="TWT99678.1"/>
    </source>
</evidence>
<reference evidence="2 3" key="1">
    <citation type="submission" date="2019-02" db="EMBL/GenBank/DDBJ databases">
        <title>Deep-cultivation of Planctomycetes and their phenomic and genomic characterization uncovers novel biology.</title>
        <authorList>
            <person name="Wiegand S."/>
            <person name="Jogler M."/>
            <person name="Boedeker C."/>
            <person name="Pinto D."/>
            <person name="Vollmers J."/>
            <person name="Rivas-Marin E."/>
            <person name="Kohn T."/>
            <person name="Peeters S.H."/>
            <person name="Heuer A."/>
            <person name="Rast P."/>
            <person name="Oberbeckmann S."/>
            <person name="Bunk B."/>
            <person name="Jeske O."/>
            <person name="Meyerdierks A."/>
            <person name="Storesund J.E."/>
            <person name="Kallscheuer N."/>
            <person name="Luecker S."/>
            <person name="Lage O.M."/>
            <person name="Pohl T."/>
            <person name="Merkel B.J."/>
            <person name="Hornburger P."/>
            <person name="Mueller R.-W."/>
            <person name="Bruemmer F."/>
            <person name="Labrenz M."/>
            <person name="Spormann A.M."/>
            <person name="Op Den Camp H."/>
            <person name="Overmann J."/>
            <person name="Amann R."/>
            <person name="Jetten M.S.M."/>
            <person name="Mascher T."/>
            <person name="Medema M.H."/>
            <person name="Devos D.P."/>
            <person name="Kaster A.-K."/>
            <person name="Ovreas L."/>
            <person name="Rohde M."/>
            <person name="Galperin M.Y."/>
            <person name="Jogler C."/>
        </authorList>
    </citation>
    <scope>NUCLEOTIDE SEQUENCE [LARGE SCALE GENOMIC DNA]</scope>
    <source>
        <strain evidence="2 3">Pla108</strain>
    </source>
</reference>
<feature type="signal peptide" evidence="1">
    <location>
        <begin position="1"/>
        <end position="19"/>
    </location>
</feature>
<accession>A0A5C6AKA2</accession>
<proteinExistence type="predicted"/>
<dbReference type="OrthoDB" id="280528at2"/>
<dbReference type="RefSeq" id="WP_146442817.1">
    <property type="nucleotide sequence ID" value="NZ_SJPR01000001.1"/>
</dbReference>
<gene>
    <name evidence="2" type="ORF">Pla108_06210</name>
</gene>
<comment type="caution">
    <text evidence="2">The sequence shown here is derived from an EMBL/GenBank/DDBJ whole genome shotgun (WGS) entry which is preliminary data.</text>
</comment>
<keyword evidence="1" id="KW-0732">Signal</keyword>
<feature type="chain" id="PRO_5023094415" description="Membrane or secreted protein" evidence="1">
    <location>
        <begin position="20"/>
        <end position="90"/>
    </location>
</feature>
<protein>
    <recommendedName>
        <fullName evidence="4">Membrane or secreted protein</fullName>
    </recommendedName>
</protein>
<dbReference type="Proteomes" id="UP000317421">
    <property type="component" value="Unassembled WGS sequence"/>
</dbReference>
<dbReference type="PROSITE" id="PS51257">
    <property type="entry name" value="PROKAR_LIPOPROTEIN"/>
    <property type="match status" value="1"/>
</dbReference>